<feature type="domain" description="POTRA" evidence="10">
    <location>
        <begin position="65"/>
        <end position="135"/>
    </location>
</feature>
<dbReference type="PANTHER" id="PTHR35851">
    <property type="entry name" value="CELL DIVISION PROTEIN FTSQ"/>
    <property type="match status" value="1"/>
</dbReference>
<accession>A0A4Y6Q2R4</accession>
<evidence type="ECO:0000256" key="3">
    <source>
        <dbReference type="ARBA" id="ARBA00022519"/>
    </source>
</evidence>
<dbReference type="GO" id="GO:0005886">
    <property type="term" value="C:plasma membrane"/>
    <property type="evidence" value="ECO:0007669"/>
    <property type="project" value="UniProtKB-SubCell"/>
</dbReference>
<organism evidence="11 12">
    <name type="scientific">Persicimonas caeni</name>
    <dbReference type="NCBI Taxonomy" id="2292766"/>
    <lineage>
        <taxon>Bacteria</taxon>
        <taxon>Deltaproteobacteria</taxon>
        <taxon>Bradymonadales</taxon>
        <taxon>Bradymonadaceae</taxon>
        <taxon>Persicimonas</taxon>
    </lineage>
</organism>
<protein>
    <recommendedName>
        <fullName evidence="9">Cell division protein FtsQ</fullName>
    </recommendedName>
</protein>
<evidence type="ECO:0000313" key="11">
    <source>
        <dbReference type="EMBL" id="QDG54769.1"/>
    </source>
</evidence>
<dbReference type="InterPro" id="IPR034746">
    <property type="entry name" value="POTRA"/>
</dbReference>
<evidence type="ECO:0000256" key="4">
    <source>
        <dbReference type="ARBA" id="ARBA00022618"/>
    </source>
</evidence>
<reference evidence="11 12" key="1">
    <citation type="submission" date="2019-06" db="EMBL/GenBank/DDBJ databases">
        <title>Persicimonas caeni gen. nov., sp. nov., a predatory bacterium isolated from solar saltern.</title>
        <authorList>
            <person name="Wang S."/>
        </authorList>
    </citation>
    <scope>NUCLEOTIDE SEQUENCE [LARGE SCALE GENOMIC DNA]</scope>
    <source>
        <strain evidence="11 12">YN101</strain>
    </source>
</reference>
<keyword evidence="7 9" id="KW-0472">Membrane</keyword>
<evidence type="ECO:0000256" key="8">
    <source>
        <dbReference type="ARBA" id="ARBA00023306"/>
    </source>
</evidence>
<comment type="similarity">
    <text evidence="9">Belongs to the FtsQ/DivIB family. FtsQ subfamily.</text>
</comment>
<proteinExistence type="inferred from homology"/>
<accession>A0A5B8YDP7</accession>
<dbReference type="GO" id="GO:0043093">
    <property type="term" value="P:FtsZ-dependent cytokinesis"/>
    <property type="evidence" value="ECO:0007669"/>
    <property type="project" value="UniProtKB-UniRule"/>
</dbReference>
<dbReference type="GO" id="GO:0090529">
    <property type="term" value="P:cell septum assembly"/>
    <property type="evidence" value="ECO:0007669"/>
    <property type="project" value="InterPro"/>
</dbReference>
<dbReference type="GO" id="GO:0032153">
    <property type="term" value="C:cell division site"/>
    <property type="evidence" value="ECO:0007669"/>
    <property type="project" value="UniProtKB-UniRule"/>
</dbReference>
<evidence type="ECO:0000256" key="7">
    <source>
        <dbReference type="ARBA" id="ARBA00023136"/>
    </source>
</evidence>
<sequence length="293" mass="32731">MKLMFGNRRKNRRRRALGQRLKSLGTKIGSLGRKALPVAFLVAVAIGLPYGIFHAYIRTVSGSYFQLQEVEVEGLHNVDEDALLESAGLLIGLNIFDVDLERADRAIEAHPWIKSAEVERRLPDQVSVRVSEEEPIALLIDERYHLVDTDAVAFKALESSDPVDELMALPLVTGMEVASLEEPEGRALFLEAMDVVQMYGELGLTNWEPLSEIHVDSVLGLTLVTADTGVEIRLGRGRYRERLERLAVVQRSIVQRAMEVDYILIDQESDLSRVAVGRRHRPRTGPGEGARVD</sequence>
<dbReference type="AlphaFoldDB" id="A0A4Y6Q2R4"/>
<evidence type="ECO:0000256" key="5">
    <source>
        <dbReference type="ARBA" id="ARBA00022692"/>
    </source>
</evidence>
<keyword evidence="6 9" id="KW-1133">Transmembrane helix</keyword>
<comment type="subcellular location">
    <subcellularLocation>
        <location evidence="9">Cell membrane</location>
        <topology evidence="9">Single-pass type II membrane protein</topology>
    </subcellularLocation>
    <subcellularLocation>
        <location evidence="1">Membrane</location>
    </subcellularLocation>
    <text evidence="9">Localizes to the division septum.</text>
</comment>
<evidence type="ECO:0000256" key="1">
    <source>
        <dbReference type="ARBA" id="ARBA00004370"/>
    </source>
</evidence>
<dbReference type="PROSITE" id="PS51779">
    <property type="entry name" value="POTRA"/>
    <property type="match status" value="1"/>
</dbReference>
<keyword evidence="2 9" id="KW-1003">Cell membrane</keyword>
<keyword evidence="12" id="KW-1185">Reference proteome</keyword>
<dbReference type="Gene3D" id="3.10.20.310">
    <property type="entry name" value="membrane protein fhac"/>
    <property type="match status" value="1"/>
</dbReference>
<dbReference type="Pfam" id="PF03799">
    <property type="entry name" value="FtsQ_DivIB_C"/>
    <property type="match status" value="1"/>
</dbReference>
<dbReference type="InterPro" id="IPR005548">
    <property type="entry name" value="Cell_div_FtsQ/DivIB_C"/>
</dbReference>
<evidence type="ECO:0000256" key="9">
    <source>
        <dbReference type="HAMAP-Rule" id="MF_00911"/>
    </source>
</evidence>
<evidence type="ECO:0000259" key="10">
    <source>
        <dbReference type="PROSITE" id="PS51779"/>
    </source>
</evidence>
<keyword evidence="4 9" id="KW-0132">Cell division</keyword>
<name>A0A4Y6Q2R4_PERCE</name>
<gene>
    <name evidence="9" type="primary">ftsQ</name>
    <name evidence="11" type="ORF">FIV42_29690</name>
</gene>
<evidence type="ECO:0000313" key="12">
    <source>
        <dbReference type="Proteomes" id="UP000315995"/>
    </source>
</evidence>
<keyword evidence="3" id="KW-0997">Cell inner membrane</keyword>
<keyword evidence="5 9" id="KW-0812">Transmembrane</keyword>
<dbReference type="InterPro" id="IPR013685">
    <property type="entry name" value="POTRA_FtsQ_type"/>
</dbReference>
<dbReference type="Pfam" id="PF08478">
    <property type="entry name" value="POTRA_1"/>
    <property type="match status" value="1"/>
</dbReference>
<keyword evidence="8 9" id="KW-0131">Cell cycle</keyword>
<dbReference type="PANTHER" id="PTHR35851:SF1">
    <property type="entry name" value="CELL DIVISION PROTEIN FTSQ"/>
    <property type="match status" value="1"/>
</dbReference>
<dbReference type="EMBL" id="CP041186">
    <property type="protein sequence ID" value="QDG54769.1"/>
    <property type="molecule type" value="Genomic_DNA"/>
</dbReference>
<comment type="function">
    <text evidence="9">Essential cell division protein.</text>
</comment>
<dbReference type="OrthoDB" id="5510599at2"/>
<dbReference type="HAMAP" id="MF_00911">
    <property type="entry name" value="FtsQ_subfam"/>
    <property type="match status" value="1"/>
</dbReference>
<evidence type="ECO:0000256" key="2">
    <source>
        <dbReference type="ARBA" id="ARBA00022475"/>
    </source>
</evidence>
<evidence type="ECO:0000256" key="6">
    <source>
        <dbReference type="ARBA" id="ARBA00022989"/>
    </source>
</evidence>
<dbReference type="InterPro" id="IPR026579">
    <property type="entry name" value="FtsQ"/>
</dbReference>
<dbReference type="Proteomes" id="UP000315995">
    <property type="component" value="Chromosome"/>
</dbReference>